<evidence type="ECO:0008006" key="4">
    <source>
        <dbReference type="Google" id="ProtNLM"/>
    </source>
</evidence>
<organism evidence="2 3">
    <name type="scientific">Nocardia callitridis</name>
    <dbReference type="NCBI Taxonomy" id="648753"/>
    <lineage>
        <taxon>Bacteria</taxon>
        <taxon>Bacillati</taxon>
        <taxon>Actinomycetota</taxon>
        <taxon>Actinomycetes</taxon>
        <taxon>Mycobacteriales</taxon>
        <taxon>Nocardiaceae</taxon>
        <taxon>Nocardia</taxon>
    </lineage>
</organism>
<dbReference type="Pfam" id="PF12079">
    <property type="entry name" value="DUF3558"/>
    <property type="match status" value="1"/>
</dbReference>
<sequence length="175" mass="18424">MGRRVRLAVLAMVMLPGLVACGGSTTGTPSGSSTSAEVKLFDPCAGIPDDALTAAGVDPATEESGIAGVHQHGQEICAWKGRAYAITIYSTGRTVGEYERKPGNVEFEDVVIAGRTGRQFRDQGTSHDRLCNVLFPATQGVFQITVHSSLILDNPPPPCPTLHEVGEVLVPKLPS</sequence>
<protein>
    <recommendedName>
        <fullName evidence="4">DUF3558 domain-containing protein</fullName>
    </recommendedName>
</protein>
<reference evidence="3" key="1">
    <citation type="journal article" date="2019" name="Int. J. Syst. Evol. Microbiol.">
        <title>The Global Catalogue of Microorganisms (GCM) 10K type strain sequencing project: providing services to taxonomists for standard genome sequencing and annotation.</title>
        <authorList>
            <consortium name="The Broad Institute Genomics Platform"/>
            <consortium name="The Broad Institute Genome Sequencing Center for Infectious Disease"/>
            <person name="Wu L."/>
            <person name="Ma J."/>
        </authorList>
    </citation>
    <scope>NUCLEOTIDE SEQUENCE [LARGE SCALE GENOMIC DNA]</scope>
    <source>
        <strain evidence="3">JCM 18298</strain>
    </source>
</reference>
<dbReference type="Proteomes" id="UP001500603">
    <property type="component" value="Unassembled WGS sequence"/>
</dbReference>
<evidence type="ECO:0000313" key="2">
    <source>
        <dbReference type="EMBL" id="GAA5059034.1"/>
    </source>
</evidence>
<dbReference type="PROSITE" id="PS51257">
    <property type="entry name" value="PROKAR_LIPOPROTEIN"/>
    <property type="match status" value="1"/>
</dbReference>
<proteinExistence type="predicted"/>
<feature type="signal peptide" evidence="1">
    <location>
        <begin position="1"/>
        <end position="22"/>
    </location>
</feature>
<dbReference type="InterPro" id="IPR024520">
    <property type="entry name" value="DUF3558"/>
</dbReference>
<gene>
    <name evidence="2" type="ORF">GCM10023318_39080</name>
</gene>
<dbReference type="RefSeq" id="WP_345496968.1">
    <property type="nucleotide sequence ID" value="NZ_BAABJM010000003.1"/>
</dbReference>
<evidence type="ECO:0000313" key="3">
    <source>
        <dbReference type="Proteomes" id="UP001500603"/>
    </source>
</evidence>
<accession>A0ABP9KKZ8</accession>
<comment type="caution">
    <text evidence="2">The sequence shown here is derived from an EMBL/GenBank/DDBJ whole genome shotgun (WGS) entry which is preliminary data.</text>
</comment>
<keyword evidence="1" id="KW-0732">Signal</keyword>
<evidence type="ECO:0000256" key="1">
    <source>
        <dbReference type="SAM" id="SignalP"/>
    </source>
</evidence>
<dbReference type="EMBL" id="BAABJM010000003">
    <property type="protein sequence ID" value="GAA5059034.1"/>
    <property type="molecule type" value="Genomic_DNA"/>
</dbReference>
<name>A0ABP9KKZ8_9NOCA</name>
<feature type="chain" id="PRO_5046298657" description="DUF3558 domain-containing protein" evidence="1">
    <location>
        <begin position="23"/>
        <end position="175"/>
    </location>
</feature>
<keyword evidence="3" id="KW-1185">Reference proteome</keyword>